<dbReference type="InterPro" id="IPR008323">
    <property type="entry name" value="UCP033563"/>
</dbReference>
<sequence>MSTTRQDASESTGITARPPRVLLHGSALSEPAVVVYRLETDRHRQTGVVVEVSIDDYRQGRIRRHEAAQPSRVRELDEQTEATGIERMPVMLVHRGHLHARIAAITADVPTARLTGDVTHTVWVRRDETCARAVCEEIGHIGDLYIADGHHRMLAAERYAARHGHLGPDHPSAFTLAALFPSDEMRILGYHRCFALTPGTSTRDVLKRLADHPLTERIEESPAAETESGVVAVGLGDRWYRLRLRTVGVLDAFAVEQNLLPKLHDLVDHQIEATPNPHHAVETCWCSSENALRLIPHPPTVDQVMATSDAGRPMPPKSTWFDPKPAPDLFHRPLT</sequence>
<dbReference type="AlphaFoldDB" id="A0A2N3Y1Y8"/>
<dbReference type="PANTHER" id="PTHR36454:SF1">
    <property type="entry name" value="DUF1015 DOMAIN-CONTAINING PROTEIN"/>
    <property type="match status" value="1"/>
</dbReference>
<dbReference type="OrthoDB" id="9781616at2"/>
<accession>A0A2N3Y1Y8</accession>
<organism evidence="1 2">
    <name type="scientific">Saccharopolyspora spinosa</name>
    <dbReference type="NCBI Taxonomy" id="60894"/>
    <lineage>
        <taxon>Bacteria</taxon>
        <taxon>Bacillati</taxon>
        <taxon>Actinomycetota</taxon>
        <taxon>Actinomycetes</taxon>
        <taxon>Pseudonocardiales</taxon>
        <taxon>Pseudonocardiaceae</taxon>
        <taxon>Saccharopolyspora</taxon>
    </lineage>
</organism>
<dbReference type="STRING" id="994479.GCA_000194155_01601"/>
<proteinExistence type="predicted"/>
<dbReference type="Pfam" id="PF06245">
    <property type="entry name" value="DUF1015"/>
    <property type="match status" value="1"/>
</dbReference>
<name>A0A2N3Y1Y8_SACSN</name>
<dbReference type="RefSeq" id="WP_010693455.1">
    <property type="nucleotide sequence ID" value="NZ_CP061007.1"/>
</dbReference>
<protein>
    <submittedName>
        <fullName evidence="1">Uncharacterized protein (DUF1015 family)</fullName>
    </submittedName>
</protein>
<comment type="caution">
    <text evidence="1">The sequence shown here is derived from an EMBL/GenBank/DDBJ whole genome shotgun (WGS) entry which is preliminary data.</text>
</comment>
<dbReference type="EMBL" id="PJNB01000001">
    <property type="protein sequence ID" value="PKW16925.1"/>
    <property type="molecule type" value="Genomic_DNA"/>
</dbReference>
<keyword evidence="2" id="KW-1185">Reference proteome</keyword>
<evidence type="ECO:0000313" key="1">
    <source>
        <dbReference type="EMBL" id="PKW16925.1"/>
    </source>
</evidence>
<reference evidence="1" key="1">
    <citation type="submission" date="2017-12" db="EMBL/GenBank/DDBJ databases">
        <title>Sequencing the genomes of 1000 Actinobacteria strains.</title>
        <authorList>
            <person name="Klenk H.-P."/>
        </authorList>
    </citation>
    <scope>NUCLEOTIDE SEQUENCE [LARGE SCALE GENOMIC DNA]</scope>
    <source>
        <strain evidence="1">DSM 44228</strain>
    </source>
</reference>
<evidence type="ECO:0000313" key="2">
    <source>
        <dbReference type="Proteomes" id="UP000233786"/>
    </source>
</evidence>
<dbReference type="Proteomes" id="UP000233786">
    <property type="component" value="Unassembled WGS sequence"/>
</dbReference>
<dbReference type="PANTHER" id="PTHR36454">
    <property type="entry name" value="LMO2823 PROTEIN"/>
    <property type="match status" value="1"/>
</dbReference>
<gene>
    <name evidence="1" type="ORF">A8926_4833</name>
</gene>